<dbReference type="SMART" id="SM00388">
    <property type="entry name" value="HisKA"/>
    <property type="match status" value="1"/>
</dbReference>
<evidence type="ECO:0000256" key="4">
    <source>
        <dbReference type="ARBA" id="ARBA00022475"/>
    </source>
</evidence>
<comment type="subcellular location">
    <subcellularLocation>
        <location evidence="2">Cell membrane</location>
        <topology evidence="2">Multi-pass membrane protein</topology>
    </subcellularLocation>
</comment>
<evidence type="ECO:0000256" key="12">
    <source>
        <dbReference type="ARBA" id="ARBA00023012"/>
    </source>
</evidence>
<keyword evidence="7 14" id="KW-0812">Transmembrane</keyword>
<keyword evidence="17" id="KW-1185">Reference proteome</keyword>
<gene>
    <name evidence="16" type="ORF">O6R09_06765</name>
</gene>
<keyword evidence="8" id="KW-0547">Nucleotide-binding</keyword>
<dbReference type="InterPro" id="IPR003594">
    <property type="entry name" value="HATPase_dom"/>
</dbReference>
<dbReference type="RefSeq" id="WP_269725553.1">
    <property type="nucleotide sequence ID" value="NZ_CP114883.1"/>
</dbReference>
<dbReference type="InterPro" id="IPR005467">
    <property type="entry name" value="His_kinase_dom"/>
</dbReference>
<dbReference type="Proteomes" id="UP001212085">
    <property type="component" value="Chromosome"/>
</dbReference>
<evidence type="ECO:0000313" key="16">
    <source>
        <dbReference type="EMBL" id="WBB05989.1"/>
    </source>
</evidence>
<sequence>MRFRTTLFVQPLAILMLSFIMILLVFNTLLRIFIAEQAITAMQMQYATLDAYHSGEKSPQKTTGNIFETTYVIVDDQFDIQYISASLYDLSEKTISKKVVDDFINHPKADWSYRESSNYFLAQLHQFRKVRVDGASYMVKMKSYSGQLEGNYIAKSDAQSSKYYVFVFDNVTPIEEFESYINILLLVMVIVGLVASLSIYVTSRKLDRNFSNLKSYILRLGNREKMEDDPHFAYHEFNEVRETVDHMSDLIDANQRSQQLFFQNSSHELRTPLMSIQGYAEGIREGIIPNTQEAAGIIVDESDKMAHLVEDMLTLSKMESIQTQLHLEPVNITDLLYDVTWRLKAAADERGLVFVHHFSSEEVMIEGDEKLLERAVSNIVSNAIRYDNKYLTISVEQLETGVRIELANDGEPIAADDLEHLFERFYKGKSGQFGLGLAITKEIIERHQGTIRATSNEEKTCFIIDLPNTQKHL</sequence>
<evidence type="ECO:0000256" key="3">
    <source>
        <dbReference type="ARBA" id="ARBA00012438"/>
    </source>
</evidence>
<keyword evidence="5" id="KW-0597">Phosphoprotein</keyword>
<dbReference type="PROSITE" id="PS50109">
    <property type="entry name" value="HIS_KIN"/>
    <property type="match status" value="1"/>
</dbReference>
<dbReference type="GO" id="GO:0016301">
    <property type="term" value="F:kinase activity"/>
    <property type="evidence" value="ECO:0007669"/>
    <property type="project" value="UniProtKB-KW"/>
</dbReference>
<keyword evidence="12" id="KW-0902">Two-component regulatory system</keyword>
<dbReference type="Gene3D" id="3.30.565.10">
    <property type="entry name" value="Histidine kinase-like ATPase, C-terminal domain"/>
    <property type="match status" value="1"/>
</dbReference>
<dbReference type="InterPro" id="IPR003661">
    <property type="entry name" value="HisK_dim/P_dom"/>
</dbReference>
<name>A0ABY7LXZ2_STRAY</name>
<dbReference type="PANTHER" id="PTHR45528:SF1">
    <property type="entry name" value="SENSOR HISTIDINE KINASE CPXA"/>
    <property type="match status" value="1"/>
</dbReference>
<evidence type="ECO:0000256" key="7">
    <source>
        <dbReference type="ARBA" id="ARBA00022692"/>
    </source>
</evidence>
<protein>
    <recommendedName>
        <fullName evidence="3">histidine kinase</fullName>
        <ecNumber evidence="3">2.7.13.3</ecNumber>
    </recommendedName>
</protein>
<dbReference type="InterPro" id="IPR036097">
    <property type="entry name" value="HisK_dim/P_sf"/>
</dbReference>
<dbReference type="SMART" id="SM00387">
    <property type="entry name" value="HATPase_c"/>
    <property type="match status" value="1"/>
</dbReference>
<dbReference type="InterPro" id="IPR036890">
    <property type="entry name" value="HATPase_C_sf"/>
</dbReference>
<comment type="catalytic activity">
    <reaction evidence="1">
        <text>ATP + protein L-histidine = ADP + protein N-phospho-L-histidine.</text>
        <dbReference type="EC" id="2.7.13.3"/>
    </reaction>
</comment>
<evidence type="ECO:0000259" key="15">
    <source>
        <dbReference type="PROSITE" id="PS50109"/>
    </source>
</evidence>
<keyword evidence="13 14" id="KW-0472">Membrane</keyword>
<evidence type="ECO:0000256" key="11">
    <source>
        <dbReference type="ARBA" id="ARBA00022989"/>
    </source>
</evidence>
<dbReference type="Gene3D" id="1.10.287.130">
    <property type="match status" value="1"/>
</dbReference>
<dbReference type="CDD" id="cd00082">
    <property type="entry name" value="HisKA"/>
    <property type="match status" value="1"/>
</dbReference>
<organism evidence="16 17">
    <name type="scientific">Streptococcus alactolyticus</name>
    <dbReference type="NCBI Taxonomy" id="29389"/>
    <lineage>
        <taxon>Bacteria</taxon>
        <taxon>Bacillati</taxon>
        <taxon>Bacillota</taxon>
        <taxon>Bacilli</taxon>
        <taxon>Lactobacillales</taxon>
        <taxon>Streptococcaceae</taxon>
        <taxon>Streptococcus</taxon>
    </lineage>
</organism>
<reference evidence="16 17" key="1">
    <citation type="submission" date="2022-12" db="EMBL/GenBank/DDBJ databases">
        <title>Streptococcus alactolyticus LGM, complete genome.</title>
        <authorList>
            <person name="Liu Z."/>
            <person name="Mu C."/>
            <person name="Zhu W."/>
        </authorList>
    </citation>
    <scope>NUCLEOTIDE SEQUENCE [LARGE SCALE GENOMIC DNA]</scope>
    <source>
        <strain evidence="16 17">LGM</strain>
    </source>
</reference>
<evidence type="ECO:0000256" key="9">
    <source>
        <dbReference type="ARBA" id="ARBA00022777"/>
    </source>
</evidence>
<dbReference type="InterPro" id="IPR004358">
    <property type="entry name" value="Sig_transdc_His_kin-like_C"/>
</dbReference>
<keyword evidence="6" id="KW-0808">Transferase</keyword>
<evidence type="ECO:0000256" key="6">
    <source>
        <dbReference type="ARBA" id="ARBA00022679"/>
    </source>
</evidence>
<evidence type="ECO:0000256" key="10">
    <source>
        <dbReference type="ARBA" id="ARBA00022840"/>
    </source>
</evidence>
<dbReference type="SUPFAM" id="SSF55874">
    <property type="entry name" value="ATPase domain of HSP90 chaperone/DNA topoisomerase II/histidine kinase"/>
    <property type="match status" value="1"/>
</dbReference>
<feature type="transmembrane region" description="Helical" evidence="14">
    <location>
        <begin position="12"/>
        <end position="34"/>
    </location>
</feature>
<accession>A0ABY7LXZ2</accession>
<dbReference type="EMBL" id="CP114883">
    <property type="protein sequence ID" value="WBB05989.1"/>
    <property type="molecule type" value="Genomic_DNA"/>
</dbReference>
<evidence type="ECO:0000256" key="14">
    <source>
        <dbReference type="SAM" id="Phobius"/>
    </source>
</evidence>
<dbReference type="PANTHER" id="PTHR45528">
    <property type="entry name" value="SENSOR HISTIDINE KINASE CPXA"/>
    <property type="match status" value="1"/>
</dbReference>
<evidence type="ECO:0000256" key="1">
    <source>
        <dbReference type="ARBA" id="ARBA00000085"/>
    </source>
</evidence>
<dbReference type="PRINTS" id="PR00344">
    <property type="entry name" value="BCTRLSENSOR"/>
</dbReference>
<proteinExistence type="predicted"/>
<dbReference type="Pfam" id="PF00512">
    <property type="entry name" value="HisKA"/>
    <property type="match status" value="1"/>
</dbReference>
<dbReference type="SUPFAM" id="SSF47384">
    <property type="entry name" value="Homodimeric domain of signal transducing histidine kinase"/>
    <property type="match status" value="1"/>
</dbReference>
<keyword evidence="9 16" id="KW-0418">Kinase</keyword>
<feature type="transmembrane region" description="Helical" evidence="14">
    <location>
        <begin position="180"/>
        <end position="201"/>
    </location>
</feature>
<feature type="domain" description="Histidine kinase" evidence="15">
    <location>
        <begin position="264"/>
        <end position="470"/>
    </location>
</feature>
<evidence type="ECO:0000256" key="2">
    <source>
        <dbReference type="ARBA" id="ARBA00004651"/>
    </source>
</evidence>
<keyword evidence="10" id="KW-0067">ATP-binding</keyword>
<dbReference type="EC" id="2.7.13.3" evidence="3"/>
<keyword evidence="4" id="KW-1003">Cell membrane</keyword>
<evidence type="ECO:0000313" key="17">
    <source>
        <dbReference type="Proteomes" id="UP001212085"/>
    </source>
</evidence>
<evidence type="ECO:0000256" key="5">
    <source>
        <dbReference type="ARBA" id="ARBA00022553"/>
    </source>
</evidence>
<evidence type="ECO:0000256" key="13">
    <source>
        <dbReference type="ARBA" id="ARBA00023136"/>
    </source>
</evidence>
<keyword evidence="11 14" id="KW-1133">Transmembrane helix</keyword>
<dbReference type="InterPro" id="IPR050398">
    <property type="entry name" value="HssS/ArlS-like"/>
</dbReference>
<evidence type="ECO:0000256" key="8">
    <source>
        <dbReference type="ARBA" id="ARBA00022741"/>
    </source>
</evidence>
<dbReference type="Pfam" id="PF02518">
    <property type="entry name" value="HATPase_c"/>
    <property type="match status" value="1"/>
</dbReference>